<keyword evidence="3" id="KW-0804">Transcription</keyword>
<gene>
    <name evidence="6" type="ORF">GCM10007854_29560</name>
</gene>
<organism evidence="6 7">
    <name type="scientific">Algimonas porphyrae</name>
    <dbReference type="NCBI Taxonomy" id="1128113"/>
    <lineage>
        <taxon>Bacteria</taxon>
        <taxon>Pseudomonadati</taxon>
        <taxon>Pseudomonadota</taxon>
        <taxon>Alphaproteobacteria</taxon>
        <taxon>Maricaulales</taxon>
        <taxon>Robiginitomaculaceae</taxon>
        <taxon>Algimonas</taxon>
    </lineage>
</organism>
<comment type="caution">
    <text evidence="6">The sequence shown here is derived from an EMBL/GenBank/DDBJ whole genome shotgun (WGS) entry which is preliminary data.</text>
</comment>
<protein>
    <submittedName>
        <fullName evidence="6">AraC family transcriptional regulator</fullName>
    </submittedName>
</protein>
<keyword evidence="4" id="KW-1133">Transmembrane helix</keyword>
<keyword evidence="7" id="KW-1185">Reference proteome</keyword>
<accession>A0ABQ5V387</accession>
<keyword evidence="4" id="KW-0472">Membrane</keyword>
<keyword evidence="4" id="KW-0812">Transmembrane</keyword>
<feature type="transmembrane region" description="Helical" evidence="4">
    <location>
        <begin position="145"/>
        <end position="166"/>
    </location>
</feature>
<dbReference type="Pfam" id="PF12833">
    <property type="entry name" value="HTH_18"/>
    <property type="match status" value="1"/>
</dbReference>
<feature type="transmembrane region" description="Helical" evidence="4">
    <location>
        <begin position="105"/>
        <end position="125"/>
    </location>
</feature>
<dbReference type="InterPro" id="IPR009057">
    <property type="entry name" value="Homeodomain-like_sf"/>
</dbReference>
<feature type="transmembrane region" description="Helical" evidence="4">
    <location>
        <begin position="70"/>
        <end position="93"/>
    </location>
</feature>
<name>A0ABQ5V387_9PROT</name>
<dbReference type="SMART" id="SM00342">
    <property type="entry name" value="HTH_ARAC"/>
    <property type="match status" value="1"/>
</dbReference>
<dbReference type="PANTHER" id="PTHR43280:SF2">
    <property type="entry name" value="HTH-TYPE TRANSCRIPTIONAL REGULATOR EXSA"/>
    <property type="match status" value="1"/>
</dbReference>
<evidence type="ECO:0000256" key="2">
    <source>
        <dbReference type="ARBA" id="ARBA00023125"/>
    </source>
</evidence>
<keyword evidence="1" id="KW-0805">Transcription regulation</keyword>
<dbReference type="SUPFAM" id="SSF46689">
    <property type="entry name" value="Homeodomain-like"/>
    <property type="match status" value="1"/>
</dbReference>
<evidence type="ECO:0000256" key="1">
    <source>
        <dbReference type="ARBA" id="ARBA00023015"/>
    </source>
</evidence>
<feature type="transmembrane region" description="Helical" evidence="4">
    <location>
        <begin position="44"/>
        <end position="64"/>
    </location>
</feature>
<proteinExistence type="predicted"/>
<dbReference type="PANTHER" id="PTHR43280">
    <property type="entry name" value="ARAC-FAMILY TRANSCRIPTIONAL REGULATOR"/>
    <property type="match status" value="1"/>
</dbReference>
<sequence>MNDAPDLIMNWRSAMMVMVVLPLLLCGLILLLRRVEARAARPLGLFLILGGLSMGPQIIGFAGAYQIWPWLTFCPLFFVDLWLGPLLVIHAHNLMRGGPLGWRRWLLLPGLLQTAYYTGAFLLPGDGLFDTPAKWAFNDAFHLPYIIPMESLLGIGLFGFSIVLIWRGRGRYLTFLDQTQSAARDFDPVWLRNLIVAMSIGLTIYAGLEILSLAVALSYPATFPALLLLTSVLTWVGLDAAWRLTAPFPKMDIAAPAPRMTVSDNHALPDDLSARVRSAIIDQRWYLEPRLTISDVARRLGTNESYVSRALNQSLGDSFNRFVNRARIDHAKALLETGEGSILSMAMDSGFNSKATFNRVFKTFTHETPTQFRNRRRASDLQSEASQSP</sequence>
<dbReference type="PROSITE" id="PS01124">
    <property type="entry name" value="HTH_ARAC_FAMILY_2"/>
    <property type="match status" value="1"/>
</dbReference>
<evidence type="ECO:0000259" key="5">
    <source>
        <dbReference type="PROSITE" id="PS01124"/>
    </source>
</evidence>
<feature type="transmembrane region" description="Helical" evidence="4">
    <location>
        <begin position="194"/>
        <end position="217"/>
    </location>
</feature>
<evidence type="ECO:0000313" key="6">
    <source>
        <dbReference type="EMBL" id="GLQ22001.1"/>
    </source>
</evidence>
<feature type="domain" description="HTH araC/xylS-type" evidence="5">
    <location>
        <begin position="270"/>
        <end position="375"/>
    </location>
</feature>
<feature type="transmembrane region" description="Helical" evidence="4">
    <location>
        <begin position="223"/>
        <end position="242"/>
    </location>
</feature>
<evidence type="ECO:0000256" key="4">
    <source>
        <dbReference type="SAM" id="Phobius"/>
    </source>
</evidence>
<feature type="transmembrane region" description="Helical" evidence="4">
    <location>
        <begin position="12"/>
        <end position="32"/>
    </location>
</feature>
<dbReference type="Proteomes" id="UP001161390">
    <property type="component" value="Unassembled WGS sequence"/>
</dbReference>
<keyword evidence="2" id="KW-0238">DNA-binding</keyword>
<dbReference type="RefSeq" id="WP_284374142.1">
    <property type="nucleotide sequence ID" value="NZ_BSNJ01000008.1"/>
</dbReference>
<reference evidence="6" key="2">
    <citation type="submission" date="2023-01" db="EMBL/GenBank/DDBJ databases">
        <title>Draft genome sequence of Algimonas porphyrae strain NBRC 108216.</title>
        <authorList>
            <person name="Sun Q."/>
            <person name="Mori K."/>
        </authorList>
    </citation>
    <scope>NUCLEOTIDE SEQUENCE</scope>
    <source>
        <strain evidence="6">NBRC 108216</strain>
    </source>
</reference>
<evidence type="ECO:0000256" key="3">
    <source>
        <dbReference type="ARBA" id="ARBA00023163"/>
    </source>
</evidence>
<evidence type="ECO:0000313" key="7">
    <source>
        <dbReference type="Proteomes" id="UP001161390"/>
    </source>
</evidence>
<dbReference type="EMBL" id="BSNJ01000008">
    <property type="protein sequence ID" value="GLQ22001.1"/>
    <property type="molecule type" value="Genomic_DNA"/>
</dbReference>
<dbReference type="Gene3D" id="1.10.10.60">
    <property type="entry name" value="Homeodomain-like"/>
    <property type="match status" value="1"/>
</dbReference>
<reference evidence="6" key="1">
    <citation type="journal article" date="2014" name="Int. J. Syst. Evol. Microbiol.">
        <title>Complete genome of a new Firmicutes species belonging to the dominant human colonic microbiota ('Ruminococcus bicirculans') reveals two chromosomes and a selective capacity to utilize plant glucans.</title>
        <authorList>
            <consortium name="NISC Comparative Sequencing Program"/>
            <person name="Wegmann U."/>
            <person name="Louis P."/>
            <person name="Goesmann A."/>
            <person name="Henrissat B."/>
            <person name="Duncan S.H."/>
            <person name="Flint H.J."/>
        </authorList>
    </citation>
    <scope>NUCLEOTIDE SEQUENCE</scope>
    <source>
        <strain evidence="6">NBRC 108216</strain>
    </source>
</reference>
<dbReference type="InterPro" id="IPR018060">
    <property type="entry name" value="HTH_AraC"/>
</dbReference>